<protein>
    <submittedName>
        <fullName evidence="3">Helix-turn-helix transcriptional regulator</fullName>
    </submittedName>
</protein>
<gene>
    <name evidence="3" type="ORF">Q4610_10090</name>
</gene>
<reference evidence="3" key="1">
    <citation type="submission" date="2023-07" db="EMBL/GenBank/DDBJ databases">
        <title>Bacterial whole genome sequence for Sphingobium sp. HBC34.</title>
        <authorList>
            <person name="Le V."/>
            <person name="Ko S.-R."/>
            <person name="Ahn C.-Y."/>
            <person name="Oh H.-M."/>
        </authorList>
    </citation>
    <scope>NUCLEOTIDE SEQUENCE</scope>
    <source>
        <strain evidence="3">HBC34</strain>
    </source>
</reference>
<dbReference type="SUPFAM" id="SSF46894">
    <property type="entry name" value="C-terminal effector domain of the bipartite response regulators"/>
    <property type="match status" value="1"/>
</dbReference>
<dbReference type="PANTHER" id="PTHR43214:SF44">
    <property type="entry name" value="TWO-COMPONENT RESPONSE REGULATOR"/>
    <property type="match status" value="1"/>
</dbReference>
<dbReference type="InterPro" id="IPR016032">
    <property type="entry name" value="Sig_transdc_resp-reg_C-effctor"/>
</dbReference>
<name>A0ABT8ZLQ2_9SPHN</name>
<sequence>MLLPLYAGQHDRGHWRNFLTRLLRRTDAYHAALMLAPGGPSSSPPHILFAGKDLRETAATLAMDNPYDRHTLPYEALRPGRTYHMAELVAVDPQLHATEERFNRALGIVDERIIRVRETGGASAWLMLASNHSSFSATDGALLTALAPHITVALHNVVQAEREQLRSAVAAGGLVRAGVGWMAIARDMRVIDIDPAFAHILRTTPGFGHLVGERLQPESQKARHIVAQALSQDAEPRTAVLVQEPRLEALLVPMNPPVGTAIASPALLLFCRMPHPAERDRRPLLANLFGLSPREAELCLLISEGQTIGEAAAAMHLTEETARGYSKHIYAKMNVRGQAELVRAVFQSSAILG</sequence>
<dbReference type="Gene3D" id="1.10.10.10">
    <property type="entry name" value="Winged helix-like DNA-binding domain superfamily/Winged helix DNA-binding domain"/>
    <property type="match status" value="1"/>
</dbReference>
<dbReference type="EMBL" id="JAUQOM010000003">
    <property type="protein sequence ID" value="MDO7835396.1"/>
    <property type="molecule type" value="Genomic_DNA"/>
</dbReference>
<evidence type="ECO:0000256" key="1">
    <source>
        <dbReference type="ARBA" id="ARBA00023125"/>
    </source>
</evidence>
<dbReference type="Proteomes" id="UP001176471">
    <property type="component" value="Unassembled WGS sequence"/>
</dbReference>
<dbReference type="InterPro" id="IPR039420">
    <property type="entry name" value="WalR-like"/>
</dbReference>
<dbReference type="SMART" id="SM00421">
    <property type="entry name" value="HTH_LUXR"/>
    <property type="match status" value="1"/>
</dbReference>
<accession>A0ABT8ZLQ2</accession>
<organism evidence="3 4">
    <name type="scientific">Sphingobium cyanobacteriorum</name>
    <dbReference type="NCBI Taxonomy" id="3063954"/>
    <lineage>
        <taxon>Bacteria</taxon>
        <taxon>Pseudomonadati</taxon>
        <taxon>Pseudomonadota</taxon>
        <taxon>Alphaproteobacteria</taxon>
        <taxon>Sphingomonadales</taxon>
        <taxon>Sphingomonadaceae</taxon>
        <taxon>Sphingobium</taxon>
    </lineage>
</organism>
<dbReference type="InterPro" id="IPR036388">
    <property type="entry name" value="WH-like_DNA-bd_sf"/>
</dbReference>
<evidence type="ECO:0000313" key="4">
    <source>
        <dbReference type="Proteomes" id="UP001176471"/>
    </source>
</evidence>
<keyword evidence="4" id="KW-1185">Reference proteome</keyword>
<evidence type="ECO:0000313" key="3">
    <source>
        <dbReference type="EMBL" id="MDO7835396.1"/>
    </source>
</evidence>
<feature type="domain" description="HTH luxR-type" evidence="2">
    <location>
        <begin position="288"/>
        <end position="345"/>
    </location>
</feature>
<dbReference type="RefSeq" id="WP_304535807.1">
    <property type="nucleotide sequence ID" value="NZ_JAUQOM010000003.1"/>
</dbReference>
<keyword evidence="1" id="KW-0238">DNA-binding</keyword>
<comment type="caution">
    <text evidence="3">The sequence shown here is derived from an EMBL/GenBank/DDBJ whole genome shotgun (WGS) entry which is preliminary data.</text>
</comment>
<evidence type="ECO:0000259" key="2">
    <source>
        <dbReference type="SMART" id="SM00421"/>
    </source>
</evidence>
<dbReference type="PANTHER" id="PTHR43214">
    <property type="entry name" value="TWO-COMPONENT RESPONSE REGULATOR"/>
    <property type="match status" value="1"/>
</dbReference>
<dbReference type="PRINTS" id="PR00038">
    <property type="entry name" value="HTHLUXR"/>
</dbReference>
<proteinExistence type="predicted"/>
<dbReference type="InterPro" id="IPR000792">
    <property type="entry name" value="Tscrpt_reg_LuxR_C"/>
</dbReference>
<dbReference type="Pfam" id="PF00196">
    <property type="entry name" value="GerE"/>
    <property type="match status" value="1"/>
</dbReference>